<organism evidence="1 2">
    <name type="scientific">Zunongwangia profunda (strain DSM 18752 / CCTCC AB 206139 / SM-A87)</name>
    <name type="common">Wangia profunda</name>
    <dbReference type="NCBI Taxonomy" id="655815"/>
    <lineage>
        <taxon>Bacteria</taxon>
        <taxon>Pseudomonadati</taxon>
        <taxon>Bacteroidota</taxon>
        <taxon>Flavobacteriia</taxon>
        <taxon>Flavobacteriales</taxon>
        <taxon>Flavobacteriaceae</taxon>
        <taxon>Zunongwangia</taxon>
    </lineage>
</organism>
<dbReference type="STRING" id="655815.ZPR_0798"/>
<sequence>MPVFGYLFLNSGNKVSRFHIQIAIKNFEITFNPFVISTEG</sequence>
<evidence type="ECO:0000313" key="1">
    <source>
        <dbReference type="EMBL" id="ADF51148.1"/>
    </source>
</evidence>
<dbReference type="AlphaFoldDB" id="D5BGI9"/>
<keyword evidence="2" id="KW-1185">Reference proteome</keyword>
<gene>
    <name evidence="1" type="ordered locus">ZPR_0798</name>
</gene>
<evidence type="ECO:0000313" key="2">
    <source>
        <dbReference type="Proteomes" id="UP000001654"/>
    </source>
</evidence>
<dbReference type="EMBL" id="CP001650">
    <property type="protein sequence ID" value="ADF51148.1"/>
    <property type="molecule type" value="Genomic_DNA"/>
</dbReference>
<dbReference type="Proteomes" id="UP000001654">
    <property type="component" value="Chromosome"/>
</dbReference>
<name>D5BGI9_ZUNPS</name>
<dbReference type="HOGENOM" id="CLU_3299036_0_0_10"/>
<proteinExistence type="predicted"/>
<dbReference type="KEGG" id="zpr:ZPR_0798"/>
<accession>D5BGI9</accession>
<reference evidence="1 2" key="1">
    <citation type="journal article" date="2010" name="BMC Genomics">
        <title>The complete genome of Zunongwangia profunda SM-A87 reveals its adaptation to the deep-sea environment and ecological role in sedimentary organic nitrogen degradation.</title>
        <authorList>
            <person name="Qin Q.L."/>
            <person name="Zhang X.Y."/>
            <person name="Wang X.M."/>
            <person name="Liu G.M."/>
            <person name="Chen X.L."/>
            <person name="Xie B.B."/>
            <person name="Dang H.Y."/>
            <person name="Zhou B.C."/>
            <person name="Yu J."/>
            <person name="Zhang Y.Z."/>
        </authorList>
    </citation>
    <scope>NUCLEOTIDE SEQUENCE [LARGE SCALE GENOMIC DNA]</scope>
    <source>
        <strain evidence="2">DSM 18752 / CCTCC AB 206139 / SM-A87</strain>
    </source>
</reference>
<protein>
    <submittedName>
        <fullName evidence="1">Uncharacterized protein</fullName>
    </submittedName>
</protein>